<name>Q5YSG8_NOCFA</name>
<organism evidence="2 3">
    <name type="scientific">Nocardia farcinica (strain IFM 10152)</name>
    <dbReference type="NCBI Taxonomy" id="247156"/>
    <lineage>
        <taxon>Bacteria</taxon>
        <taxon>Bacillati</taxon>
        <taxon>Actinomycetota</taxon>
        <taxon>Actinomycetes</taxon>
        <taxon>Mycobacteriales</taxon>
        <taxon>Nocardiaceae</taxon>
        <taxon>Nocardia</taxon>
    </lineage>
</organism>
<dbReference type="KEGG" id="nfa:NFA_40250"/>
<dbReference type="Proteomes" id="UP000006820">
    <property type="component" value="Chromosome"/>
</dbReference>
<evidence type="ECO:0000313" key="3">
    <source>
        <dbReference type="Proteomes" id="UP000006820"/>
    </source>
</evidence>
<keyword evidence="3" id="KW-1185">Reference proteome</keyword>
<protein>
    <submittedName>
        <fullName evidence="2">Uncharacterized protein</fullName>
    </submittedName>
</protein>
<evidence type="ECO:0000256" key="1">
    <source>
        <dbReference type="SAM" id="MobiDB-lite"/>
    </source>
</evidence>
<reference evidence="2 3" key="1">
    <citation type="journal article" date="2004" name="Proc. Natl. Acad. Sci. U.S.A.">
        <title>The complete genomic sequence of Nocardia farcinica IFM 10152.</title>
        <authorList>
            <person name="Ishikawa J."/>
            <person name="Yamashita A."/>
            <person name="Mikami Y."/>
            <person name="Hoshino Y."/>
            <person name="Kurita H."/>
            <person name="Hotta K."/>
            <person name="Shiba T."/>
            <person name="Hattori M."/>
        </authorList>
    </citation>
    <scope>NUCLEOTIDE SEQUENCE [LARGE SCALE GENOMIC DNA]</scope>
    <source>
        <strain evidence="2 3">IFM 10152</strain>
    </source>
</reference>
<gene>
    <name evidence="2" type="ordered locus">NFA_40250</name>
</gene>
<sequence length="36" mass="4120">MTRKTFAEVPFDPHTGHMQTYPSAVSEWRPSQEKAA</sequence>
<dbReference type="STRING" id="247156.NFA_40250"/>
<dbReference type="EMBL" id="AP006618">
    <property type="protein sequence ID" value="BAD58873.1"/>
    <property type="molecule type" value="Genomic_DNA"/>
</dbReference>
<dbReference type="AlphaFoldDB" id="Q5YSG8"/>
<proteinExistence type="predicted"/>
<accession>Q5YSG8</accession>
<feature type="region of interest" description="Disordered" evidence="1">
    <location>
        <begin position="1"/>
        <end position="36"/>
    </location>
</feature>
<dbReference type="HOGENOM" id="CLU_3357322_0_0_11"/>
<evidence type="ECO:0000313" key="2">
    <source>
        <dbReference type="EMBL" id="BAD58873.1"/>
    </source>
</evidence>